<accession>A0A543Q1H8</accession>
<protein>
    <submittedName>
        <fullName evidence="3">Pilin gene-inverting protein</fullName>
    </submittedName>
</protein>
<feature type="domain" description="Transposase IS110-like N-terminal" evidence="1">
    <location>
        <begin position="7"/>
        <end position="152"/>
    </location>
</feature>
<dbReference type="PANTHER" id="PTHR33055">
    <property type="entry name" value="TRANSPOSASE FOR INSERTION SEQUENCE ELEMENT IS1111A"/>
    <property type="match status" value="1"/>
</dbReference>
<dbReference type="NCBIfam" id="NF033542">
    <property type="entry name" value="transpos_IS110"/>
    <property type="match status" value="1"/>
</dbReference>
<dbReference type="GO" id="GO:0006313">
    <property type="term" value="P:DNA transposition"/>
    <property type="evidence" value="ECO:0007669"/>
    <property type="project" value="InterPro"/>
</dbReference>
<reference evidence="3 4" key="1">
    <citation type="submission" date="2019-03" db="EMBL/GenBank/DDBJ databases">
        <title>New insights into Acidothiobacillus thiooxidans sulfur metabolism through coupled gene expression, solution geochemistry, microscopy and spectroscopy analyses.</title>
        <authorList>
            <person name="Camacho D."/>
            <person name="Frazao R."/>
            <person name="Fouillen A."/>
            <person name="Nanci A."/>
            <person name="Lang B.F."/>
            <person name="Apte S.C."/>
            <person name="Baron C."/>
            <person name="Warren L.A."/>
        </authorList>
    </citation>
    <scope>NUCLEOTIDE SEQUENCE [LARGE SCALE GENOMIC DNA]</scope>
    <source>
        <strain evidence="3 4">ATCC 19377</strain>
    </source>
</reference>
<dbReference type="InterPro" id="IPR047650">
    <property type="entry name" value="Transpos_IS110"/>
</dbReference>
<organism evidence="3 4">
    <name type="scientific">Acidithiobacillus thiooxidans ATCC 19377</name>
    <dbReference type="NCBI Taxonomy" id="637390"/>
    <lineage>
        <taxon>Bacteria</taxon>
        <taxon>Pseudomonadati</taxon>
        <taxon>Pseudomonadota</taxon>
        <taxon>Acidithiobacillia</taxon>
        <taxon>Acidithiobacillales</taxon>
        <taxon>Acidithiobacillaceae</taxon>
        <taxon>Acidithiobacillus</taxon>
    </lineage>
</organism>
<dbReference type="AlphaFoldDB" id="A0A543Q1H8"/>
<dbReference type="Proteomes" id="UP000315403">
    <property type="component" value="Unassembled WGS sequence"/>
</dbReference>
<evidence type="ECO:0000313" key="4">
    <source>
        <dbReference type="Proteomes" id="UP000315403"/>
    </source>
</evidence>
<sequence>MNPVSCVGIDVAKAKFDVALLKPDGKYRSKVFSNNSEGFRQFLDWLEKQEALKAHLCMETTGAYGRSLARFLAQQQLLISVMNPALIHAFGKTELSRAKTDKADARLIARYCQMHRPAPWVPPAEAIVTLQALVQRLDDLLGMQNMESNRLEMAEPAARASIEALLLTIHQQIDAVRRQIQDHMDDHPDLKSQKALLLSIPGIGEATAAMLLAFLSPLTRFHSAKQVVAYAGLNPRIRESGQWAGKSHIAKAGNVLLRKALYLPAVVAKRYNPAIAAFCDRLLIWMPPCSQDDFDVWHIEVGLLSYIRPLMQDNKPAGPDGIRRKSPYLSHVLEGQVTTRFSLPWSDLFCHQSFISLRNAFC</sequence>
<evidence type="ECO:0000259" key="2">
    <source>
        <dbReference type="Pfam" id="PF02371"/>
    </source>
</evidence>
<dbReference type="EMBL" id="SZUV01000001">
    <property type="protein sequence ID" value="TQN50186.1"/>
    <property type="molecule type" value="Genomic_DNA"/>
</dbReference>
<dbReference type="PANTHER" id="PTHR33055:SF3">
    <property type="entry name" value="PUTATIVE TRANSPOSASE FOR IS117-RELATED"/>
    <property type="match status" value="1"/>
</dbReference>
<dbReference type="GO" id="GO:0003677">
    <property type="term" value="F:DNA binding"/>
    <property type="evidence" value="ECO:0007669"/>
    <property type="project" value="InterPro"/>
</dbReference>
<evidence type="ECO:0000259" key="1">
    <source>
        <dbReference type="Pfam" id="PF01548"/>
    </source>
</evidence>
<proteinExistence type="predicted"/>
<comment type="caution">
    <text evidence="3">The sequence shown here is derived from an EMBL/GenBank/DDBJ whole genome shotgun (WGS) entry which is preliminary data.</text>
</comment>
<dbReference type="Pfam" id="PF02371">
    <property type="entry name" value="Transposase_20"/>
    <property type="match status" value="1"/>
</dbReference>
<dbReference type="GO" id="GO:0004803">
    <property type="term" value="F:transposase activity"/>
    <property type="evidence" value="ECO:0007669"/>
    <property type="project" value="InterPro"/>
</dbReference>
<gene>
    <name evidence="3" type="primary">piv_1</name>
    <name evidence="3" type="ORF">DLNHIDIE_00023</name>
</gene>
<feature type="domain" description="Transposase IS116/IS110/IS902 C-terminal" evidence="2">
    <location>
        <begin position="195"/>
        <end position="278"/>
    </location>
</feature>
<dbReference type="Pfam" id="PF01548">
    <property type="entry name" value="DEDD_Tnp_IS110"/>
    <property type="match status" value="1"/>
</dbReference>
<name>A0A543Q1H8_ACITH</name>
<dbReference type="InterPro" id="IPR002525">
    <property type="entry name" value="Transp_IS110-like_N"/>
</dbReference>
<dbReference type="InterPro" id="IPR003346">
    <property type="entry name" value="Transposase_20"/>
</dbReference>
<evidence type="ECO:0000313" key="3">
    <source>
        <dbReference type="EMBL" id="TQN50186.1"/>
    </source>
</evidence>